<sequence length="243" mass="24504">MAAGHPGGDDALMAAITGEPLPPEARADAALLAEHRSAAADVALLREQLGIIGRTLGASPPEQEPAAPVLPAPVRPPRRRPLVLAFRALAVACAGAVVTGLGWLVVQGGGIGGAGADSAASGAKQQDSAESRPGFGGPLDLACARLVAEGTVTGVEPGPGAAGQRVTVHLTRSYKPAQPETDEITFVQDEDTAVPLGPGDRTLVSIPRHAAAPDAVFVGEDVIAPVRARITASLPESRTLTCD</sequence>
<evidence type="ECO:0000313" key="3">
    <source>
        <dbReference type="EMBL" id="MBD0418340.1"/>
    </source>
</evidence>
<keyword evidence="2" id="KW-0812">Transmembrane</keyword>
<protein>
    <submittedName>
        <fullName evidence="3">Uncharacterized protein</fullName>
    </submittedName>
</protein>
<accession>A0A926KY45</accession>
<dbReference type="Proteomes" id="UP000621210">
    <property type="component" value="Unassembled WGS sequence"/>
</dbReference>
<gene>
    <name evidence="3" type="ORF">H0H10_04005</name>
</gene>
<feature type="compositionally biased region" description="Low complexity" evidence="1">
    <location>
        <begin position="116"/>
        <end position="128"/>
    </location>
</feature>
<evidence type="ECO:0000256" key="2">
    <source>
        <dbReference type="SAM" id="Phobius"/>
    </source>
</evidence>
<reference evidence="3" key="2">
    <citation type="submission" date="2020-09" db="EMBL/GenBank/DDBJ databases">
        <authorList>
            <person name="Luo X."/>
        </authorList>
    </citation>
    <scope>NUCLEOTIDE SEQUENCE</scope>
    <source>
        <strain evidence="3">TRM S81-3</strain>
    </source>
</reference>
<evidence type="ECO:0000256" key="1">
    <source>
        <dbReference type="SAM" id="MobiDB-lite"/>
    </source>
</evidence>
<keyword evidence="4" id="KW-1185">Reference proteome</keyword>
<dbReference type="AlphaFoldDB" id="A0A926KY45"/>
<comment type="caution">
    <text evidence="3">The sequence shown here is derived from an EMBL/GenBank/DDBJ whole genome shotgun (WGS) entry which is preliminary data.</text>
</comment>
<feature type="region of interest" description="Disordered" evidence="1">
    <location>
        <begin position="115"/>
        <end position="134"/>
    </location>
</feature>
<reference evidence="3" key="1">
    <citation type="submission" date="2020-09" db="EMBL/GenBank/DDBJ databases">
        <title>Streptomyces grisecoloratus sp. nov., isolated from cotton soil.</title>
        <authorList>
            <person name="Xing L."/>
        </authorList>
    </citation>
    <scope>NUCLEOTIDE SEQUENCE</scope>
    <source>
        <strain evidence="3">TRM S81-3</strain>
    </source>
</reference>
<dbReference type="RefSeq" id="WP_188179395.1">
    <property type="nucleotide sequence ID" value="NZ_JACVQF010000138.1"/>
</dbReference>
<keyword evidence="2" id="KW-0472">Membrane</keyword>
<keyword evidence="2" id="KW-1133">Transmembrane helix</keyword>
<name>A0A926KY45_9ACTN</name>
<feature type="transmembrane region" description="Helical" evidence="2">
    <location>
        <begin position="84"/>
        <end position="106"/>
    </location>
</feature>
<evidence type="ECO:0000313" key="4">
    <source>
        <dbReference type="Proteomes" id="UP000621210"/>
    </source>
</evidence>
<dbReference type="EMBL" id="JACVQF010000138">
    <property type="protein sequence ID" value="MBD0418340.1"/>
    <property type="molecule type" value="Genomic_DNA"/>
</dbReference>
<organism evidence="3 4">
    <name type="scientific">Streptomyces griseicoloratus</name>
    <dbReference type="NCBI Taxonomy" id="2752516"/>
    <lineage>
        <taxon>Bacteria</taxon>
        <taxon>Bacillati</taxon>
        <taxon>Actinomycetota</taxon>
        <taxon>Actinomycetes</taxon>
        <taxon>Kitasatosporales</taxon>
        <taxon>Streptomycetaceae</taxon>
        <taxon>Streptomyces</taxon>
    </lineage>
</organism>
<proteinExistence type="predicted"/>